<gene>
    <name evidence="3" type="ORF">KP509_10G061100</name>
</gene>
<evidence type="ECO:0000313" key="4">
    <source>
        <dbReference type="Proteomes" id="UP000825935"/>
    </source>
</evidence>
<reference evidence="3" key="1">
    <citation type="submission" date="2021-08" db="EMBL/GenBank/DDBJ databases">
        <title>WGS assembly of Ceratopteris richardii.</title>
        <authorList>
            <person name="Marchant D.B."/>
            <person name="Chen G."/>
            <person name="Jenkins J."/>
            <person name="Shu S."/>
            <person name="Leebens-Mack J."/>
            <person name="Grimwood J."/>
            <person name="Schmutz J."/>
            <person name="Soltis P."/>
            <person name="Soltis D."/>
            <person name="Chen Z.-H."/>
        </authorList>
    </citation>
    <scope>NUCLEOTIDE SEQUENCE</scope>
    <source>
        <strain evidence="3">Whitten #5841</strain>
        <tissue evidence="3">Leaf</tissue>
    </source>
</reference>
<keyword evidence="2" id="KW-1133">Transmembrane helix</keyword>
<comment type="caution">
    <text evidence="3">The sequence shown here is derived from an EMBL/GenBank/DDBJ whole genome shotgun (WGS) entry which is preliminary data.</text>
</comment>
<feature type="transmembrane region" description="Helical" evidence="2">
    <location>
        <begin position="36"/>
        <end position="60"/>
    </location>
</feature>
<keyword evidence="4" id="KW-1185">Reference proteome</keyword>
<keyword evidence="2" id="KW-0812">Transmembrane</keyword>
<organism evidence="3 4">
    <name type="scientific">Ceratopteris richardii</name>
    <name type="common">Triangle waterfern</name>
    <dbReference type="NCBI Taxonomy" id="49495"/>
    <lineage>
        <taxon>Eukaryota</taxon>
        <taxon>Viridiplantae</taxon>
        <taxon>Streptophyta</taxon>
        <taxon>Embryophyta</taxon>
        <taxon>Tracheophyta</taxon>
        <taxon>Polypodiopsida</taxon>
        <taxon>Polypodiidae</taxon>
        <taxon>Polypodiales</taxon>
        <taxon>Pteridineae</taxon>
        <taxon>Pteridaceae</taxon>
        <taxon>Parkerioideae</taxon>
        <taxon>Ceratopteris</taxon>
    </lineage>
</organism>
<feature type="transmembrane region" description="Helical" evidence="2">
    <location>
        <begin position="6"/>
        <end position="24"/>
    </location>
</feature>
<accession>A0A8T2U5G1</accession>
<evidence type="ECO:0000256" key="2">
    <source>
        <dbReference type="SAM" id="Phobius"/>
    </source>
</evidence>
<evidence type="ECO:0008006" key="5">
    <source>
        <dbReference type="Google" id="ProtNLM"/>
    </source>
</evidence>
<dbReference type="InterPro" id="IPR035921">
    <property type="entry name" value="F/V-ATP_Csub_sf"/>
</dbReference>
<dbReference type="Proteomes" id="UP000825935">
    <property type="component" value="Chromosome 10"/>
</dbReference>
<dbReference type="InterPro" id="IPR038662">
    <property type="entry name" value="ATP_synth_F0_csu_sf"/>
</dbReference>
<dbReference type="Gene3D" id="1.20.20.10">
    <property type="entry name" value="F1F0 ATP synthase subunit C"/>
    <property type="match status" value="1"/>
</dbReference>
<name>A0A8T2U5G1_CERRI</name>
<evidence type="ECO:0000256" key="1">
    <source>
        <dbReference type="ARBA" id="ARBA00006704"/>
    </source>
</evidence>
<proteinExistence type="inferred from homology"/>
<dbReference type="AlphaFoldDB" id="A0A8T2U5G1"/>
<dbReference type="EMBL" id="CM035415">
    <property type="protein sequence ID" value="KAH7427809.1"/>
    <property type="molecule type" value="Genomic_DNA"/>
</dbReference>
<keyword evidence="2" id="KW-0472">Membrane</keyword>
<dbReference type="SUPFAM" id="SSF81333">
    <property type="entry name" value="F1F0 ATP synthase subunit C"/>
    <property type="match status" value="1"/>
</dbReference>
<comment type="similarity">
    <text evidence="1">Belongs to the ATPase C chain family.</text>
</comment>
<evidence type="ECO:0000313" key="3">
    <source>
        <dbReference type="EMBL" id="KAH7427809.1"/>
    </source>
</evidence>
<protein>
    <recommendedName>
        <fullName evidence="5">V-ATPase proteolipid subunit C-like domain-containing protein</fullName>
    </recommendedName>
</protein>
<sequence>MNPLIFAASVIVVGLVVGLASIGLGPKAKGKIRGTLWLILAFMEALTMYGLVLALALLFANLLV</sequence>